<reference evidence="8 9" key="1">
    <citation type="submission" date="2023-07" db="EMBL/GenBank/DDBJ databases">
        <title>Comparative genomics of wheat-associated soil bacteria to identify genetic determinants of phenazine resistance.</title>
        <authorList>
            <person name="Mouncey N."/>
        </authorList>
    </citation>
    <scope>NUCLEOTIDE SEQUENCE [LARGE SCALE GENOMIC DNA]</scope>
    <source>
        <strain evidence="8 9">W1I3</strain>
    </source>
</reference>
<evidence type="ECO:0000259" key="6">
    <source>
        <dbReference type="Pfam" id="PF00905"/>
    </source>
</evidence>
<dbReference type="EC" id="3.4.16.4" evidence="8"/>
<keyword evidence="3 5" id="KW-0472">Membrane</keyword>
<dbReference type="Proteomes" id="UP001236806">
    <property type="component" value="Unassembled WGS sequence"/>
</dbReference>
<protein>
    <submittedName>
        <fullName evidence="8">Cell division protein FtsI (Penicillin-binding protein 3)</fullName>
        <ecNumber evidence="8">3.4.16.4</ecNumber>
    </submittedName>
</protein>
<keyword evidence="8" id="KW-0645">Protease</keyword>
<dbReference type="PANTHER" id="PTHR30627:SF1">
    <property type="entry name" value="PEPTIDOGLYCAN D,D-TRANSPEPTIDASE FTSI"/>
    <property type="match status" value="1"/>
</dbReference>
<proteinExistence type="inferred from homology"/>
<dbReference type="InterPro" id="IPR001460">
    <property type="entry name" value="PCN-bd_Tpept"/>
</dbReference>
<keyword evidence="5" id="KW-1133">Transmembrane helix</keyword>
<keyword evidence="8" id="KW-0121">Carboxypeptidase</keyword>
<keyword evidence="9" id="KW-1185">Reference proteome</keyword>
<organism evidence="8 9">
    <name type="scientific">Pseudarthrobacter siccitolerans</name>
    <dbReference type="NCBI Taxonomy" id="861266"/>
    <lineage>
        <taxon>Bacteria</taxon>
        <taxon>Bacillati</taxon>
        <taxon>Actinomycetota</taxon>
        <taxon>Actinomycetes</taxon>
        <taxon>Micrococcales</taxon>
        <taxon>Micrococcaceae</taxon>
        <taxon>Pseudarthrobacter</taxon>
    </lineage>
</organism>
<feature type="transmembrane region" description="Helical" evidence="5">
    <location>
        <begin position="26"/>
        <end position="48"/>
    </location>
</feature>
<keyword evidence="8" id="KW-0131">Cell cycle</keyword>
<evidence type="ECO:0000256" key="4">
    <source>
        <dbReference type="SAM" id="MobiDB-lite"/>
    </source>
</evidence>
<feature type="domain" description="Penicillin-binding protein dimerisation" evidence="7">
    <location>
        <begin position="68"/>
        <end position="228"/>
    </location>
</feature>
<accession>A0ABU0PFV1</accession>
<evidence type="ECO:0000259" key="7">
    <source>
        <dbReference type="Pfam" id="PF03717"/>
    </source>
</evidence>
<dbReference type="InterPro" id="IPR050515">
    <property type="entry name" value="Beta-lactam/transpept"/>
</dbReference>
<feature type="domain" description="Penicillin-binding protein transpeptidase" evidence="6">
    <location>
        <begin position="401"/>
        <end position="574"/>
    </location>
</feature>
<dbReference type="GO" id="GO:0009002">
    <property type="term" value="F:serine-type D-Ala-D-Ala carboxypeptidase activity"/>
    <property type="evidence" value="ECO:0007669"/>
    <property type="project" value="UniProtKB-EC"/>
</dbReference>
<dbReference type="Pfam" id="PF00905">
    <property type="entry name" value="Transpeptidase"/>
    <property type="match status" value="1"/>
</dbReference>
<dbReference type="InterPro" id="IPR012338">
    <property type="entry name" value="Beta-lactam/transpept-like"/>
</dbReference>
<dbReference type="EMBL" id="JAUSXB010000001">
    <property type="protein sequence ID" value="MDQ0672833.1"/>
    <property type="molecule type" value="Genomic_DNA"/>
</dbReference>
<dbReference type="InterPro" id="IPR036138">
    <property type="entry name" value="PBP_dimer_sf"/>
</dbReference>
<sequence length="597" mass="64620">MQKSGVSNYAAGSPVESHRATRRVRLGFCFMVALLVVVAARVVVVQGFDPESFASKAADLRTQASVLPSERGAILDMNGTVLAQSIVRYDIVGAPNVNTSKETFRRLTNDGSVIEVSRDQGLQELDDLLDQPEPAVRELLTGEGLFTYLAKAVDPGLEHEIMKLRVPGVESRPVKKRGYPQGAVAGSIVGYTNDTGGAAGLELTLNGRLEGKDGERMYQIGADGIIIPTAPLKVSPATNGQSVKLTIDTDLQYAAQQAIETQVAKLNADWANIIVVEAETGKVRAMAETGSVDPNDPEPQPLLTGEPAPFRPPWNPDLRTRRSPLPPPSKKASFRRSRTSSSRRATRERAVLQGLVRARHRTPHLRRGHRLIDEHRHCDRWPGADQTAALRLSEEIRRRRETGIPLPGESSGLLAPPDKWDGRQEFAVLFGQGVSQTPLQTTMAFQAIANDGVLLKPQLIESYIDPDGAEHPVQTEPGTRAVSESTARQTRDILESVVTAGGAKDIKVPGYRVGGKTGTAEAVADDGIGLDGYTASFVGMAPMDDPEYVVMVNVQRPQGNIYGISTAPVFNNIMGRALTRFNVEPSRTPSVSLPQEY</sequence>
<feature type="region of interest" description="Disordered" evidence="4">
    <location>
        <begin position="288"/>
        <end position="347"/>
    </location>
</feature>
<dbReference type="Gene3D" id="3.90.1310.10">
    <property type="entry name" value="Penicillin-binding protein 2a (Domain 2)"/>
    <property type="match status" value="1"/>
</dbReference>
<comment type="similarity">
    <text evidence="2">Belongs to the transpeptidase family.</text>
</comment>
<evidence type="ECO:0000256" key="1">
    <source>
        <dbReference type="ARBA" id="ARBA00004370"/>
    </source>
</evidence>
<evidence type="ECO:0000313" key="8">
    <source>
        <dbReference type="EMBL" id="MDQ0672833.1"/>
    </source>
</evidence>
<dbReference type="Gene3D" id="3.30.450.330">
    <property type="match status" value="1"/>
</dbReference>
<keyword evidence="5" id="KW-0812">Transmembrane</keyword>
<dbReference type="Pfam" id="PF03717">
    <property type="entry name" value="PBP_dimer"/>
    <property type="match status" value="1"/>
</dbReference>
<evidence type="ECO:0000256" key="3">
    <source>
        <dbReference type="ARBA" id="ARBA00023136"/>
    </source>
</evidence>
<evidence type="ECO:0000256" key="2">
    <source>
        <dbReference type="ARBA" id="ARBA00007171"/>
    </source>
</evidence>
<evidence type="ECO:0000313" key="9">
    <source>
        <dbReference type="Proteomes" id="UP001236806"/>
    </source>
</evidence>
<dbReference type="SUPFAM" id="SSF56601">
    <property type="entry name" value="beta-lactamase/transpeptidase-like"/>
    <property type="match status" value="2"/>
</dbReference>
<keyword evidence="8" id="KW-0132">Cell division</keyword>
<dbReference type="InterPro" id="IPR005311">
    <property type="entry name" value="PBP_dimer"/>
</dbReference>
<name>A0ABU0PFV1_9MICC</name>
<dbReference type="GO" id="GO:0051301">
    <property type="term" value="P:cell division"/>
    <property type="evidence" value="ECO:0007669"/>
    <property type="project" value="UniProtKB-KW"/>
</dbReference>
<dbReference type="PANTHER" id="PTHR30627">
    <property type="entry name" value="PEPTIDOGLYCAN D,D-TRANSPEPTIDASE"/>
    <property type="match status" value="1"/>
</dbReference>
<comment type="subcellular location">
    <subcellularLocation>
        <location evidence="1">Membrane</location>
    </subcellularLocation>
</comment>
<gene>
    <name evidence="8" type="ORF">QFZ36_000394</name>
</gene>
<keyword evidence="8" id="KW-0378">Hydrolase</keyword>
<dbReference type="Gene3D" id="3.40.710.10">
    <property type="entry name" value="DD-peptidase/beta-lactamase superfamily"/>
    <property type="match status" value="2"/>
</dbReference>
<comment type="caution">
    <text evidence="8">The sequence shown here is derived from an EMBL/GenBank/DDBJ whole genome shotgun (WGS) entry which is preliminary data.</text>
</comment>
<evidence type="ECO:0000256" key="5">
    <source>
        <dbReference type="SAM" id="Phobius"/>
    </source>
</evidence>
<dbReference type="SUPFAM" id="SSF56519">
    <property type="entry name" value="Penicillin binding protein dimerisation domain"/>
    <property type="match status" value="1"/>
</dbReference>